<protein>
    <submittedName>
        <fullName evidence="2">NADH dehydrogenase</fullName>
    </submittedName>
</protein>
<evidence type="ECO:0000313" key="3">
    <source>
        <dbReference type="Proteomes" id="UP000199214"/>
    </source>
</evidence>
<dbReference type="SUPFAM" id="SSF51735">
    <property type="entry name" value="NAD(P)-binding Rossmann-fold domains"/>
    <property type="match status" value="1"/>
</dbReference>
<evidence type="ECO:0000259" key="1">
    <source>
        <dbReference type="Pfam" id="PF01370"/>
    </source>
</evidence>
<dbReference type="Gene3D" id="3.40.50.720">
    <property type="entry name" value="NAD(P)-binding Rossmann-like Domain"/>
    <property type="match status" value="1"/>
</dbReference>
<feature type="domain" description="NAD-dependent epimerase/dehydratase" evidence="1">
    <location>
        <begin position="15"/>
        <end position="218"/>
    </location>
</feature>
<evidence type="ECO:0000313" key="2">
    <source>
        <dbReference type="EMBL" id="SEL95918.1"/>
    </source>
</evidence>
<name>A0A1H7UGY9_9SPHN</name>
<dbReference type="Proteomes" id="UP000199214">
    <property type="component" value="Unassembled WGS sequence"/>
</dbReference>
<accession>A0A1H7UGY9</accession>
<sequence length="319" mass="33463">MTPSLMTGVNNKLVTLIGGGGFLGRYVAQALLQAGARVRIAQRDPRRAFFLKPLGGLGQTQFVAADVTRPDTIARAVEHADGVVNLVGSFAGNLQRIHVDGARAVAEAATRMGIGALVHVSAIGADAESASNYARTKGEAETAVRNAYVNATILRPSTVFGREDQFINRFAGMIAKLPVVPVLRAQARFQPVYVGDVANAVVASLGDPTRFGGDTFELGGPEVLTMLEIQQRIAAHIGRNPTFLPLPDAVGGLLASVPGGPLTGDQWKLLQRDSVVSAGSEGLTAMGLARTPFDAVAPGWLVRYRKAGRFSLLSDAAKG</sequence>
<dbReference type="PANTHER" id="PTHR12126">
    <property type="entry name" value="NADH-UBIQUINONE OXIDOREDUCTASE 39 KDA SUBUNIT-RELATED"/>
    <property type="match status" value="1"/>
</dbReference>
<dbReference type="GO" id="GO:0044877">
    <property type="term" value="F:protein-containing complex binding"/>
    <property type="evidence" value="ECO:0007669"/>
    <property type="project" value="TreeGrafter"/>
</dbReference>
<reference evidence="3" key="1">
    <citation type="submission" date="2016-10" db="EMBL/GenBank/DDBJ databases">
        <authorList>
            <person name="Varghese N."/>
            <person name="Submissions S."/>
        </authorList>
    </citation>
    <scope>NUCLEOTIDE SEQUENCE [LARGE SCALE GENOMIC DNA]</scope>
    <source>
        <strain evidence="3">JS21-1</strain>
    </source>
</reference>
<dbReference type="CDD" id="cd05271">
    <property type="entry name" value="NDUFA9_like_SDR_a"/>
    <property type="match status" value="1"/>
</dbReference>
<organism evidence="2 3">
    <name type="scientific">Sphingomonas palmae</name>
    <dbReference type="NCBI Taxonomy" id="1855283"/>
    <lineage>
        <taxon>Bacteria</taxon>
        <taxon>Pseudomonadati</taxon>
        <taxon>Pseudomonadota</taxon>
        <taxon>Alphaproteobacteria</taxon>
        <taxon>Sphingomonadales</taxon>
        <taxon>Sphingomonadaceae</taxon>
        <taxon>Sphingomonas</taxon>
    </lineage>
</organism>
<dbReference type="AlphaFoldDB" id="A0A1H7UGY9"/>
<dbReference type="PANTHER" id="PTHR12126:SF11">
    <property type="entry name" value="NADH DEHYDROGENASE [UBIQUINONE] 1 ALPHA SUBCOMPLEX SUBUNIT 9, MITOCHONDRIAL"/>
    <property type="match status" value="1"/>
</dbReference>
<keyword evidence="3" id="KW-1185">Reference proteome</keyword>
<dbReference type="InterPro" id="IPR036291">
    <property type="entry name" value="NAD(P)-bd_dom_sf"/>
</dbReference>
<gene>
    <name evidence="2" type="ORF">SAMN05216382_2983</name>
</gene>
<dbReference type="STRING" id="1855283.SAMN05216382_2983"/>
<dbReference type="Pfam" id="PF01370">
    <property type="entry name" value="Epimerase"/>
    <property type="match status" value="1"/>
</dbReference>
<dbReference type="EMBL" id="FNZZ01000007">
    <property type="protein sequence ID" value="SEL95918.1"/>
    <property type="molecule type" value="Genomic_DNA"/>
</dbReference>
<dbReference type="InterPro" id="IPR001509">
    <property type="entry name" value="Epimerase_deHydtase"/>
</dbReference>
<dbReference type="InterPro" id="IPR051207">
    <property type="entry name" value="ComplexI_NDUFA9_subunit"/>
</dbReference>
<proteinExistence type="predicted"/>